<feature type="region of interest" description="Disordered" evidence="1">
    <location>
        <begin position="1"/>
        <end position="27"/>
    </location>
</feature>
<reference evidence="3 4" key="1">
    <citation type="journal article" date="2012" name="Eukaryot. Cell">
        <title>Draft genome sequence of CBS 2479, the standard type strain of Trichosporon asahii.</title>
        <authorList>
            <person name="Yang R.Y."/>
            <person name="Li H.T."/>
            <person name="Zhu H."/>
            <person name="Zhou G.P."/>
            <person name="Wang M."/>
            <person name="Wang L."/>
        </authorList>
    </citation>
    <scope>NUCLEOTIDE SEQUENCE [LARGE SCALE GENOMIC DNA]</scope>
    <source>
        <strain evidence="4">ATCC 90039 / CBS 2479 / JCM 2466 / KCTC 7840 / NCYC 2677 / UAMH 7654</strain>
    </source>
</reference>
<feature type="region of interest" description="Disordered" evidence="1">
    <location>
        <begin position="493"/>
        <end position="522"/>
    </location>
</feature>
<sequence>MAREPAQPAQPAQGTAPSTQQSPVQGSGLVNKGAICHSLIVTTQRHSGAPRITSSPVIHRLGQVGPPVSLLLVQLDSPHCHCVPRSRSPVSVIHFITLAIAPTYFDSTTAYRLSALSTSRHPVTLGHSPNPNPIPTPSPPIGLILNHPRTLHSGPQCPRPMFTLRRGPNAPDSRYPSSEPPPTSSVPTSTTDDSDTPASLLSPLLTLPTSLAGLKLGGFAFNGSPSKVAAPAATPAPPVGSDTSAVWQHVQLGPSPAAIPDDPHVSEEYPPPVEIASIPSITYDDDVKHSALPSVRGRAPGQESVTSARLLERAHWAGRGPIVAMTSPNGNQALVLLDLTNGKAFRRLDLGTGAAARVTSSARVIMLLTSHPTPSVYLLDSGLKVLHVVHDLPVGADGMLPVASVSGRLAAYATTEPAAVPGSDGLGSVVCAGSTRARSSSDASQPPAPQSTQAALLNSAVEIGGGVARGLWSGIKMGARAASASHARMAVSAPAERGLGDDDNVSVATSESRSMDDGLGEGGGAMPRLKGIWVKIIDLKPEPELIAHFRLPPVRSLISTASGQLQRAPTVTRKNQPVTFLEFSSDGTRLFAASVGGRAFHVFDVRPRSANAKRNKRAPKGEVWEAYILRRGNTSASVCSATWSPDDRWLAVGTAKGTLHVFPICPDGGKPSASSHVPTKIRNPAELSTLSVEVGACARLRPPVPAQEEGEADIRPYTLTSAAFTATRANPIGKSRLCQDLVLYRPVFGQLELARLDVFATSPTTTSPSKTDHRRRVSNLTEMMRLRPSGDLGVESKVKARWLLPLDQVRRVRAQQEPVPRRDPDLQWLAAHPPNLDLPLAPGQLLRRGADRRVHASVCFGQGGAHSPPELPARSRAALWHARLALARRGAGLGAALGDRPTATPLPHLPNGSPRSSLWNTIPIRHVASSVGEGVGRVRREYARASRRVSGTLGSSCDSPMPAEGEDVPPPMTTDGSLEDDWDDGWEAEYARAVEDDGGPDDLVLGLLDEEEEERRNQQKTQKEKKKHQQQQQVL</sequence>
<dbReference type="InterPro" id="IPR001680">
    <property type="entry name" value="WD40_rpt"/>
</dbReference>
<feature type="compositionally biased region" description="Acidic residues" evidence="1">
    <location>
        <begin position="977"/>
        <end position="987"/>
    </location>
</feature>
<proteinExistence type="predicted"/>
<dbReference type="OrthoDB" id="25778at2759"/>
<dbReference type="VEuPathDB" id="FungiDB:A1Q1_02727"/>
<organism evidence="3 4">
    <name type="scientific">Trichosporon asahii var. asahii (strain ATCC 90039 / CBS 2479 / JCM 2466 / KCTC 7840 / NBRC 103889/ NCYC 2677 / UAMH 7654)</name>
    <name type="common">Yeast</name>
    <dbReference type="NCBI Taxonomy" id="1186058"/>
    <lineage>
        <taxon>Eukaryota</taxon>
        <taxon>Fungi</taxon>
        <taxon>Dikarya</taxon>
        <taxon>Basidiomycota</taxon>
        <taxon>Agaricomycotina</taxon>
        <taxon>Tremellomycetes</taxon>
        <taxon>Trichosporonales</taxon>
        <taxon>Trichosporonaceae</taxon>
        <taxon>Trichosporon</taxon>
    </lineage>
</organism>
<dbReference type="GO" id="GO:0006914">
    <property type="term" value="P:autophagy"/>
    <property type="evidence" value="ECO:0007669"/>
    <property type="project" value="InterPro"/>
</dbReference>
<name>J6EUJ4_TRIAS</name>
<feature type="compositionally biased region" description="Low complexity" evidence="1">
    <location>
        <begin position="1"/>
        <end position="21"/>
    </location>
</feature>
<dbReference type="SUPFAM" id="SSF50969">
    <property type="entry name" value="YVTN repeat-like/Quinoprotein amine dehydrogenase"/>
    <property type="match status" value="1"/>
</dbReference>
<feature type="region of interest" description="Disordered" evidence="1">
    <location>
        <begin position="946"/>
        <end position="1035"/>
    </location>
</feature>
<accession>J6EUJ4</accession>
<dbReference type="Pfam" id="PF21034">
    <property type="entry name" value="BCAS3_WD40"/>
    <property type="match status" value="1"/>
</dbReference>
<dbReference type="InterPro" id="IPR048382">
    <property type="entry name" value="BCAS3_WD40"/>
</dbReference>
<dbReference type="AlphaFoldDB" id="J6EUJ4"/>
<comment type="caution">
    <text evidence="3">The sequence shown here is derived from an EMBL/GenBank/DDBJ whole genome shotgun (WGS) entry which is preliminary data.</text>
</comment>
<feature type="domain" description="BCAS3 WD40" evidence="2">
    <location>
        <begin position="573"/>
        <end position="683"/>
    </location>
</feature>
<dbReference type="Proteomes" id="UP000002748">
    <property type="component" value="Unassembled WGS sequence"/>
</dbReference>
<dbReference type="InterPro" id="IPR015943">
    <property type="entry name" value="WD40/YVTN_repeat-like_dom_sf"/>
</dbReference>
<evidence type="ECO:0000259" key="2">
    <source>
        <dbReference type="Pfam" id="PF21034"/>
    </source>
</evidence>
<evidence type="ECO:0000313" key="3">
    <source>
        <dbReference type="EMBL" id="EJT48259.1"/>
    </source>
</evidence>
<dbReference type="SMART" id="SM00320">
    <property type="entry name" value="WD40"/>
    <property type="match status" value="2"/>
</dbReference>
<dbReference type="HOGENOM" id="CLU_303831_0_0_1"/>
<dbReference type="GeneID" id="25986240"/>
<dbReference type="RefSeq" id="XP_014179463.1">
    <property type="nucleotide sequence ID" value="XM_014323988.1"/>
</dbReference>
<gene>
    <name evidence="3" type="ORF">A1Q1_02727</name>
</gene>
<evidence type="ECO:0000313" key="4">
    <source>
        <dbReference type="Proteomes" id="UP000002748"/>
    </source>
</evidence>
<feature type="compositionally biased region" description="Low complexity" evidence="1">
    <location>
        <begin position="185"/>
        <end position="200"/>
    </location>
</feature>
<feature type="region of interest" description="Disordered" evidence="1">
    <location>
        <begin position="152"/>
        <end position="200"/>
    </location>
</feature>
<protein>
    <recommendedName>
        <fullName evidence="2">BCAS3 WD40 domain-containing protein</fullName>
    </recommendedName>
</protein>
<dbReference type="PANTHER" id="PTHR13268">
    <property type="entry name" value="BREAST CARCINOMA AMPLIFIED SEQUENCE 3"/>
    <property type="match status" value="1"/>
</dbReference>
<dbReference type="InterPro" id="IPR045142">
    <property type="entry name" value="BCAS3-like"/>
</dbReference>
<dbReference type="PANTHER" id="PTHR13268:SF0">
    <property type="entry name" value="BCAS3 MICROTUBULE ASSOCIATED CELL MIGRATION FACTOR"/>
    <property type="match status" value="1"/>
</dbReference>
<evidence type="ECO:0000256" key="1">
    <source>
        <dbReference type="SAM" id="MobiDB-lite"/>
    </source>
</evidence>
<dbReference type="GO" id="GO:0005737">
    <property type="term" value="C:cytoplasm"/>
    <property type="evidence" value="ECO:0007669"/>
    <property type="project" value="TreeGrafter"/>
</dbReference>
<dbReference type="EMBL" id="ALBS01000209">
    <property type="protein sequence ID" value="EJT48259.1"/>
    <property type="molecule type" value="Genomic_DNA"/>
</dbReference>
<dbReference type="GO" id="GO:0042594">
    <property type="term" value="P:response to starvation"/>
    <property type="evidence" value="ECO:0007669"/>
    <property type="project" value="TreeGrafter"/>
</dbReference>
<dbReference type="Gene3D" id="2.130.10.10">
    <property type="entry name" value="YVTN repeat-like/Quinoprotein amine dehydrogenase"/>
    <property type="match status" value="1"/>
</dbReference>
<dbReference type="KEGG" id="tasa:A1Q1_02727"/>
<dbReference type="InterPro" id="IPR011044">
    <property type="entry name" value="Quino_amine_DH_bsu"/>
</dbReference>